<dbReference type="PANTHER" id="PTHR23408">
    <property type="entry name" value="METHYLMALONYL-COA MUTASE"/>
    <property type="match status" value="1"/>
</dbReference>
<comment type="similarity">
    <text evidence="1">Belongs to the SIMIBI class G3E GTPase family. ArgK/MeaB subfamily.</text>
</comment>
<dbReference type="Pfam" id="PF03308">
    <property type="entry name" value="MeaB"/>
    <property type="match status" value="1"/>
</dbReference>
<dbReference type="AlphaFoldDB" id="A0A3S0AYG6"/>
<evidence type="ECO:0000313" key="3">
    <source>
        <dbReference type="Proteomes" id="UP000267585"/>
    </source>
</evidence>
<dbReference type="CDD" id="cd03114">
    <property type="entry name" value="MMAA-like"/>
    <property type="match status" value="1"/>
</dbReference>
<dbReference type="SUPFAM" id="SSF52540">
    <property type="entry name" value="P-loop containing nucleoside triphosphate hydrolases"/>
    <property type="match status" value="1"/>
</dbReference>
<dbReference type="InterPro" id="IPR005129">
    <property type="entry name" value="GTPase_ArgK"/>
</dbReference>
<sequence>MASKKNTNKDNISKIKSLRKFDPPVAELYKGILEGDITALARAITLVESTSIEHFQKSNTLINNCLPHSGNSLRIGITGVPGVGKSTFIESFGSLLIENGKKVAVLAVDPSSSISKGSIMGDKTRMQELVKNTNAYIRPSPTGLSLGGVARKTRETIILCEAAGFDTILVETVGVGQSETAVHGMVDFFLLLQLAGAGDELQGMKRGIIEMADAIVINKADGHNYDEAQLAKAEFTRAVHLYPPKENGWTTKVLSCSALEGTGITDIWKVIQTYTEPKKMGDHLLEKRRQQNKYWLLQTIDDLLKQQFYNNDQIKPQLEKLTKQVVSGKISPFAAAEELIKLSQKPNIKS</sequence>
<dbReference type="GO" id="GO:0003924">
    <property type="term" value="F:GTPase activity"/>
    <property type="evidence" value="ECO:0007669"/>
    <property type="project" value="InterPro"/>
</dbReference>
<dbReference type="GO" id="GO:0005737">
    <property type="term" value="C:cytoplasm"/>
    <property type="evidence" value="ECO:0007669"/>
    <property type="project" value="TreeGrafter"/>
</dbReference>
<evidence type="ECO:0000256" key="1">
    <source>
        <dbReference type="ARBA" id="ARBA00009625"/>
    </source>
</evidence>
<dbReference type="RefSeq" id="WP_126162688.1">
    <property type="nucleotide sequence ID" value="NZ_RQPJ01000006.1"/>
</dbReference>
<gene>
    <name evidence="2" type="primary">meaB</name>
    <name evidence="2" type="ORF">EHW67_12290</name>
</gene>
<protein>
    <submittedName>
        <fullName evidence="2">Methylmalonyl Co-A mutase-associated GTPase MeaB</fullName>
    </submittedName>
</protein>
<dbReference type="OrthoDB" id="9778292at2"/>
<dbReference type="PANTHER" id="PTHR23408:SF3">
    <property type="entry name" value="METHYLMALONIC ACIDURIA TYPE A PROTEIN, MITOCHONDRIAL"/>
    <property type="match status" value="1"/>
</dbReference>
<evidence type="ECO:0000313" key="2">
    <source>
        <dbReference type="EMBL" id="RTE53252.1"/>
    </source>
</evidence>
<name>A0A3S0AYG6_9FLAO</name>
<dbReference type="GO" id="GO:0005525">
    <property type="term" value="F:GTP binding"/>
    <property type="evidence" value="ECO:0007669"/>
    <property type="project" value="InterPro"/>
</dbReference>
<dbReference type="EMBL" id="RQPJ01000006">
    <property type="protein sequence ID" value="RTE53252.1"/>
    <property type="molecule type" value="Genomic_DNA"/>
</dbReference>
<accession>A0A3S0AYG6</accession>
<dbReference type="Gene3D" id="1.20.5.170">
    <property type="match status" value="1"/>
</dbReference>
<comment type="caution">
    <text evidence="2">The sequence shown here is derived from an EMBL/GenBank/DDBJ whole genome shotgun (WGS) entry which is preliminary data.</text>
</comment>
<organism evidence="2 3">
    <name type="scientific">Arenibacter aquaticus</name>
    <dbReference type="NCBI Taxonomy" id="2489054"/>
    <lineage>
        <taxon>Bacteria</taxon>
        <taxon>Pseudomonadati</taxon>
        <taxon>Bacteroidota</taxon>
        <taxon>Flavobacteriia</taxon>
        <taxon>Flavobacteriales</taxon>
        <taxon>Flavobacteriaceae</taxon>
        <taxon>Arenibacter</taxon>
    </lineage>
</organism>
<reference evidence="2 3" key="1">
    <citation type="submission" date="2018-11" db="EMBL/GenBank/DDBJ databases">
        <title>Arenibacter aquaticus sp.nov., a marine bacterium isolated from surface seawater in the South China Sea.</title>
        <authorList>
            <person name="Guo J."/>
            <person name="Sun J."/>
        </authorList>
    </citation>
    <scope>NUCLEOTIDE SEQUENCE [LARGE SCALE GENOMIC DNA]</scope>
    <source>
        <strain evidence="2 3">GUO666</strain>
    </source>
</reference>
<dbReference type="InterPro" id="IPR027417">
    <property type="entry name" value="P-loop_NTPase"/>
</dbReference>
<dbReference type="Gene3D" id="3.40.50.300">
    <property type="entry name" value="P-loop containing nucleotide triphosphate hydrolases"/>
    <property type="match status" value="1"/>
</dbReference>
<keyword evidence="3" id="KW-1185">Reference proteome</keyword>
<dbReference type="Gene3D" id="1.10.287.130">
    <property type="match status" value="1"/>
</dbReference>
<dbReference type="NCBIfam" id="TIGR00750">
    <property type="entry name" value="lao"/>
    <property type="match status" value="1"/>
</dbReference>
<proteinExistence type="inferred from homology"/>
<dbReference type="Proteomes" id="UP000267585">
    <property type="component" value="Unassembled WGS sequence"/>
</dbReference>
<dbReference type="NCBIfam" id="NF006958">
    <property type="entry name" value="PRK09435.1"/>
    <property type="match status" value="1"/>
</dbReference>